<feature type="chain" id="PRO_5012530318" description="Positive regulator of sigma(E), RseC/MucC" evidence="1">
    <location>
        <begin position="20"/>
        <end position="156"/>
    </location>
</feature>
<name>A0A1X7INJ1_9BACT</name>
<dbReference type="EMBL" id="FXAW01000001">
    <property type="protein sequence ID" value="SMG16579.1"/>
    <property type="molecule type" value="Genomic_DNA"/>
</dbReference>
<evidence type="ECO:0000256" key="1">
    <source>
        <dbReference type="SAM" id="SignalP"/>
    </source>
</evidence>
<dbReference type="RefSeq" id="WP_085515839.1">
    <property type="nucleotide sequence ID" value="NZ_FXAW01000001.1"/>
</dbReference>
<sequence length="156" mass="17690">MKNVFILLFSIFFANILCAQEQKAIRITKENKQREVVLKENKRIFIKTVDGKELSGRYSVENSSIVIDDEKIALADIKYLKRNPAFTSILTTVLFVYGGSVATIMGVALGILVDPNIFYLTIPGVGLIYAGLQKPNFHRKFKAEKNWMFEIVTIPE</sequence>
<dbReference type="AlphaFoldDB" id="A0A1X7INJ1"/>
<keyword evidence="3" id="KW-1185">Reference proteome</keyword>
<accession>A0A1X7INJ1</accession>
<evidence type="ECO:0008006" key="4">
    <source>
        <dbReference type="Google" id="ProtNLM"/>
    </source>
</evidence>
<reference evidence="3" key="1">
    <citation type="submission" date="2017-04" db="EMBL/GenBank/DDBJ databases">
        <authorList>
            <person name="Varghese N."/>
            <person name="Submissions S."/>
        </authorList>
    </citation>
    <scope>NUCLEOTIDE SEQUENCE [LARGE SCALE GENOMIC DNA]</scope>
    <source>
        <strain evidence="3">DSM 4125</strain>
    </source>
</reference>
<dbReference type="STRING" id="1028.SAMN05661096_00872"/>
<feature type="signal peptide" evidence="1">
    <location>
        <begin position="1"/>
        <end position="19"/>
    </location>
</feature>
<evidence type="ECO:0000313" key="3">
    <source>
        <dbReference type="Proteomes" id="UP000193804"/>
    </source>
</evidence>
<dbReference type="OrthoDB" id="1447510at2"/>
<keyword evidence="1" id="KW-0732">Signal</keyword>
<dbReference type="Proteomes" id="UP000193804">
    <property type="component" value="Unassembled WGS sequence"/>
</dbReference>
<evidence type="ECO:0000313" key="2">
    <source>
        <dbReference type="EMBL" id="SMG16579.1"/>
    </source>
</evidence>
<gene>
    <name evidence="2" type="ORF">SAMN05661096_00872</name>
</gene>
<proteinExistence type="predicted"/>
<protein>
    <recommendedName>
        <fullName evidence="4">Positive regulator of sigma(E), RseC/MucC</fullName>
    </recommendedName>
</protein>
<organism evidence="2 3">
    <name type="scientific">Marivirga sericea</name>
    <dbReference type="NCBI Taxonomy" id="1028"/>
    <lineage>
        <taxon>Bacteria</taxon>
        <taxon>Pseudomonadati</taxon>
        <taxon>Bacteroidota</taxon>
        <taxon>Cytophagia</taxon>
        <taxon>Cytophagales</taxon>
        <taxon>Marivirgaceae</taxon>
        <taxon>Marivirga</taxon>
    </lineage>
</organism>